<proteinExistence type="predicted"/>
<keyword evidence="2" id="KW-1185">Reference proteome</keyword>
<reference evidence="2" key="1">
    <citation type="submission" date="2016-08" db="EMBL/GenBank/DDBJ databases">
        <authorList>
            <person name="Varghese N."/>
            <person name="Submissions Spin"/>
        </authorList>
    </citation>
    <scope>NUCLEOTIDE SEQUENCE [LARGE SCALE GENOMIC DNA]</scope>
    <source>
        <strain evidence="2">ERR11</strain>
    </source>
</reference>
<evidence type="ECO:0000313" key="2">
    <source>
        <dbReference type="Proteomes" id="UP000199184"/>
    </source>
</evidence>
<accession>A0A1C3W195</accession>
<sequence>MKAAGEELKSRVLPRLLQAQKLWEGKMKLDINDQSGRVIISSPHGNQVSPSIEVSATGKEHASYVFVAHAPGYVHIQEGSGRNRGNRAYEFPVEKMEQLTEAVVDDVLRTVLQIATGLKSQR</sequence>
<dbReference type="EMBL" id="FMAI01000006">
    <property type="protein sequence ID" value="SCB33782.1"/>
    <property type="molecule type" value="Genomic_DNA"/>
</dbReference>
<gene>
    <name evidence="1" type="ORF">GA0061098_1006167</name>
</gene>
<dbReference type="AlphaFoldDB" id="A0A1C3W195"/>
<evidence type="ECO:0000313" key="1">
    <source>
        <dbReference type="EMBL" id="SCB33782.1"/>
    </source>
</evidence>
<protein>
    <submittedName>
        <fullName evidence="1">Uncharacterized protein</fullName>
    </submittedName>
</protein>
<name>A0A1C3W195_9BRAD</name>
<dbReference type="Proteomes" id="UP000199184">
    <property type="component" value="Unassembled WGS sequence"/>
</dbReference>
<organism evidence="1 2">
    <name type="scientific">Bradyrhizobium shewense</name>
    <dbReference type="NCBI Taxonomy" id="1761772"/>
    <lineage>
        <taxon>Bacteria</taxon>
        <taxon>Pseudomonadati</taxon>
        <taxon>Pseudomonadota</taxon>
        <taxon>Alphaproteobacteria</taxon>
        <taxon>Hyphomicrobiales</taxon>
        <taxon>Nitrobacteraceae</taxon>
        <taxon>Bradyrhizobium</taxon>
    </lineage>
</organism>